<gene>
    <name evidence="2" type="ORF">GCM10010326_64880</name>
</gene>
<accession>A0ABQ3AP93</accession>
<dbReference type="Proteomes" id="UP000600946">
    <property type="component" value="Unassembled WGS sequence"/>
</dbReference>
<evidence type="ECO:0000313" key="3">
    <source>
        <dbReference type="Proteomes" id="UP000600946"/>
    </source>
</evidence>
<proteinExistence type="predicted"/>
<keyword evidence="3" id="KW-1185">Reference proteome</keyword>
<protein>
    <submittedName>
        <fullName evidence="2">Uncharacterized protein</fullName>
    </submittedName>
</protein>
<name>A0ABQ3AP93_9ACTN</name>
<evidence type="ECO:0000256" key="1">
    <source>
        <dbReference type="SAM" id="MobiDB-lite"/>
    </source>
</evidence>
<sequence length="64" mass="7195">MLLPGRRWGGWFGCPSHGGEGYRFFARPMGDFCQAVRGFRCWSGESEEEAPDPGAHVPHPLQYL</sequence>
<evidence type="ECO:0000313" key="2">
    <source>
        <dbReference type="EMBL" id="GGY61126.1"/>
    </source>
</evidence>
<feature type="region of interest" description="Disordered" evidence="1">
    <location>
        <begin position="45"/>
        <end position="64"/>
    </location>
</feature>
<reference evidence="3" key="1">
    <citation type="journal article" date="2019" name="Int. J. Syst. Evol. Microbiol.">
        <title>The Global Catalogue of Microorganisms (GCM) 10K type strain sequencing project: providing services to taxonomists for standard genome sequencing and annotation.</title>
        <authorList>
            <consortium name="The Broad Institute Genomics Platform"/>
            <consortium name="The Broad Institute Genome Sequencing Center for Infectious Disease"/>
            <person name="Wu L."/>
            <person name="Ma J."/>
        </authorList>
    </citation>
    <scope>NUCLEOTIDE SEQUENCE [LARGE SCALE GENOMIC DNA]</scope>
    <source>
        <strain evidence="3">JCM 4594</strain>
    </source>
</reference>
<organism evidence="2 3">
    <name type="scientific">Streptomyces xanthochromogenes</name>
    <dbReference type="NCBI Taxonomy" id="67384"/>
    <lineage>
        <taxon>Bacteria</taxon>
        <taxon>Bacillati</taxon>
        <taxon>Actinomycetota</taxon>
        <taxon>Actinomycetes</taxon>
        <taxon>Kitasatosporales</taxon>
        <taxon>Streptomycetaceae</taxon>
        <taxon>Streptomyces</taxon>
    </lineage>
</organism>
<dbReference type="EMBL" id="BMUU01000015">
    <property type="protein sequence ID" value="GGY61126.1"/>
    <property type="molecule type" value="Genomic_DNA"/>
</dbReference>
<comment type="caution">
    <text evidence="2">The sequence shown here is derived from an EMBL/GenBank/DDBJ whole genome shotgun (WGS) entry which is preliminary data.</text>
</comment>